<comment type="caution">
    <text evidence="19">The sequence shown here is derived from an EMBL/GenBank/DDBJ whole genome shotgun (WGS) entry which is preliminary data.</text>
</comment>
<dbReference type="Gene3D" id="3.30.70.330">
    <property type="match status" value="1"/>
</dbReference>
<dbReference type="PANTHER" id="PTHR14089">
    <property type="entry name" value="PRE-MRNA-SPLICING FACTOR RBM22"/>
    <property type="match status" value="1"/>
</dbReference>
<dbReference type="GO" id="GO:0017070">
    <property type="term" value="F:U6 snRNA binding"/>
    <property type="evidence" value="ECO:0007669"/>
    <property type="project" value="TreeGrafter"/>
</dbReference>
<reference evidence="19" key="1">
    <citation type="submission" date="2013-08" db="EMBL/GenBank/DDBJ databases">
        <title>Gene expansion shapes genome architecture in the human pathogen Lichtheimia corymbifera: an evolutionary genomics analysis in the ancient terrestrial Mucorales (Mucoromycotina).</title>
        <authorList>
            <person name="Schwartze V.U."/>
            <person name="Winter S."/>
            <person name="Shelest E."/>
            <person name="Marcet-Houben M."/>
            <person name="Horn F."/>
            <person name="Wehner S."/>
            <person name="Hoffmann K."/>
            <person name="Riege K."/>
            <person name="Sammeth M."/>
            <person name="Nowrousian M."/>
            <person name="Valiante V."/>
            <person name="Linde J."/>
            <person name="Jacobsen I.D."/>
            <person name="Marz M."/>
            <person name="Brakhage A.A."/>
            <person name="Gabaldon T."/>
            <person name="Bocker S."/>
            <person name="Voigt K."/>
        </authorList>
    </citation>
    <scope>NUCLEOTIDE SEQUENCE [LARGE SCALE GENOMIC DNA]</scope>
    <source>
        <strain evidence="19">FSU 9682</strain>
    </source>
</reference>
<feature type="zinc finger region" description="C3H1-type" evidence="15">
    <location>
        <begin position="156"/>
        <end position="183"/>
    </location>
</feature>
<evidence type="ECO:0000256" key="1">
    <source>
        <dbReference type="ARBA" id="ARBA00004123"/>
    </source>
</evidence>
<dbReference type="SMART" id="SM00360">
    <property type="entry name" value="RRM"/>
    <property type="match status" value="1"/>
</dbReference>
<dbReference type="InterPro" id="IPR036855">
    <property type="entry name" value="Znf_CCCH_sf"/>
</dbReference>
<evidence type="ECO:0000259" key="18">
    <source>
        <dbReference type="PROSITE" id="PS50103"/>
    </source>
</evidence>
<evidence type="ECO:0000256" key="2">
    <source>
        <dbReference type="ARBA" id="ARBA00007781"/>
    </source>
</evidence>
<feature type="compositionally biased region" description="Polar residues" evidence="16">
    <location>
        <begin position="333"/>
        <end position="352"/>
    </location>
</feature>
<keyword evidence="6" id="KW-0747">Spliceosome</keyword>
<dbReference type="PROSITE" id="PS50103">
    <property type="entry name" value="ZF_C3H1"/>
    <property type="match status" value="1"/>
</dbReference>
<comment type="similarity">
    <text evidence="2">Belongs to the SLT11 family.</text>
</comment>
<feature type="domain" description="RRM" evidence="17">
    <location>
        <begin position="228"/>
        <end position="302"/>
    </location>
</feature>
<dbReference type="GO" id="GO:0008380">
    <property type="term" value="P:RNA splicing"/>
    <property type="evidence" value="ECO:0007669"/>
    <property type="project" value="UniProtKB-KW"/>
</dbReference>
<name>A0A068S1S0_9FUNG</name>
<feature type="domain" description="C3H1-type" evidence="18">
    <location>
        <begin position="156"/>
        <end position="183"/>
    </location>
</feature>
<evidence type="ECO:0000256" key="8">
    <source>
        <dbReference type="ARBA" id="ARBA00022833"/>
    </source>
</evidence>
<evidence type="ECO:0000256" key="3">
    <source>
        <dbReference type="ARBA" id="ARBA00019060"/>
    </source>
</evidence>
<evidence type="ECO:0000256" key="15">
    <source>
        <dbReference type="PROSITE-ProRule" id="PRU00723"/>
    </source>
</evidence>
<dbReference type="OrthoDB" id="10259600at2759"/>
<dbReference type="SUPFAM" id="SSF90229">
    <property type="entry name" value="CCCH zinc finger"/>
    <property type="match status" value="1"/>
</dbReference>
<dbReference type="InterPro" id="IPR000504">
    <property type="entry name" value="RRM_dom"/>
</dbReference>
<keyword evidence="10" id="KW-0508">mRNA splicing</keyword>
<evidence type="ECO:0000256" key="5">
    <source>
        <dbReference type="ARBA" id="ARBA00022723"/>
    </source>
</evidence>
<dbReference type="InterPro" id="IPR012677">
    <property type="entry name" value="Nucleotide-bd_a/b_plait_sf"/>
</dbReference>
<dbReference type="SMART" id="SM00356">
    <property type="entry name" value="ZnF_C3H1"/>
    <property type="match status" value="1"/>
</dbReference>
<evidence type="ECO:0000256" key="16">
    <source>
        <dbReference type="SAM" id="MobiDB-lite"/>
    </source>
</evidence>
<dbReference type="Proteomes" id="UP000027586">
    <property type="component" value="Unassembled WGS sequence"/>
</dbReference>
<dbReference type="InterPro" id="IPR048995">
    <property type="entry name" value="STL11/RBM22-like_N"/>
</dbReference>
<evidence type="ECO:0000256" key="6">
    <source>
        <dbReference type="ARBA" id="ARBA00022728"/>
    </source>
</evidence>
<accession>A0A068S1S0</accession>
<feature type="region of interest" description="Disordered" evidence="16">
    <location>
        <begin position="298"/>
        <end position="352"/>
    </location>
</feature>
<keyword evidence="11" id="KW-0539">Nucleus</keyword>
<dbReference type="InterPro" id="IPR039171">
    <property type="entry name" value="Cwc2/Slt11"/>
</dbReference>
<dbReference type="InterPro" id="IPR000571">
    <property type="entry name" value="Znf_CCCH"/>
</dbReference>
<dbReference type="GO" id="GO:0071006">
    <property type="term" value="C:U2-type catalytic step 1 spliceosome"/>
    <property type="evidence" value="ECO:0007669"/>
    <property type="project" value="TreeGrafter"/>
</dbReference>
<evidence type="ECO:0000256" key="9">
    <source>
        <dbReference type="ARBA" id="ARBA00022884"/>
    </source>
</evidence>
<dbReference type="VEuPathDB" id="FungiDB:LCOR_06338.1"/>
<dbReference type="PROSITE" id="PS50102">
    <property type="entry name" value="RRM"/>
    <property type="match status" value="1"/>
</dbReference>
<dbReference type="EMBL" id="CBTN010000028">
    <property type="protein sequence ID" value="CDH55171.1"/>
    <property type="molecule type" value="Genomic_DNA"/>
</dbReference>
<dbReference type="GO" id="GO:0008270">
    <property type="term" value="F:zinc ion binding"/>
    <property type="evidence" value="ECO:0007669"/>
    <property type="project" value="UniProtKB-KW"/>
</dbReference>
<evidence type="ECO:0000256" key="13">
    <source>
        <dbReference type="ARBA" id="ARBA00069020"/>
    </source>
</evidence>
<evidence type="ECO:0000256" key="12">
    <source>
        <dbReference type="ARBA" id="ARBA00025609"/>
    </source>
</evidence>
<evidence type="ECO:0000256" key="10">
    <source>
        <dbReference type="ARBA" id="ARBA00023187"/>
    </source>
</evidence>
<evidence type="ECO:0000313" key="19">
    <source>
        <dbReference type="EMBL" id="CDH55171.1"/>
    </source>
</evidence>
<keyword evidence="8 15" id="KW-0862">Zinc</keyword>
<evidence type="ECO:0000256" key="14">
    <source>
        <dbReference type="PROSITE-ProRule" id="PRU00176"/>
    </source>
</evidence>
<dbReference type="PANTHER" id="PTHR14089:SF6">
    <property type="entry name" value="PRE-MRNA-SPLICING FACTOR RBM22"/>
    <property type="match status" value="1"/>
</dbReference>
<dbReference type="Pfam" id="PF00076">
    <property type="entry name" value="RRM_1"/>
    <property type="match status" value="1"/>
</dbReference>
<dbReference type="STRING" id="1263082.A0A068S1S0"/>
<dbReference type="GO" id="GO:0006397">
    <property type="term" value="P:mRNA processing"/>
    <property type="evidence" value="ECO:0007669"/>
    <property type="project" value="UniProtKB-KW"/>
</dbReference>
<evidence type="ECO:0000313" key="20">
    <source>
        <dbReference type="Proteomes" id="UP000027586"/>
    </source>
</evidence>
<evidence type="ECO:0000259" key="17">
    <source>
        <dbReference type="PROSITE" id="PS50102"/>
    </source>
</evidence>
<keyword evidence="7 15" id="KW-0863">Zinc-finger</keyword>
<comment type="function">
    <text evidence="12">Involved in pre-mRNA splicing. Facilitates the cooperative formation of U2/U6 helix II in association with stem II in the spliceosome. Binds to RNA.</text>
</comment>
<evidence type="ECO:0000256" key="7">
    <source>
        <dbReference type="ARBA" id="ARBA00022771"/>
    </source>
</evidence>
<dbReference type="GO" id="GO:0036002">
    <property type="term" value="F:pre-mRNA binding"/>
    <property type="evidence" value="ECO:0007669"/>
    <property type="project" value="TreeGrafter"/>
</dbReference>
<dbReference type="FunFam" id="3.30.70.330:FF:000476">
    <property type="entry name" value="Zinc finger CCCH domain-containing protein 4"/>
    <property type="match status" value="1"/>
</dbReference>
<keyword evidence="9 14" id="KW-0694">RNA-binding</keyword>
<dbReference type="InterPro" id="IPR035979">
    <property type="entry name" value="RBD_domain_sf"/>
</dbReference>
<keyword evidence="5 15" id="KW-0479">Metal-binding</keyword>
<proteinExistence type="inferred from homology"/>
<evidence type="ECO:0000256" key="11">
    <source>
        <dbReference type="ARBA" id="ARBA00023242"/>
    </source>
</evidence>
<sequence length="352" mass="39164">MSQLQKADPNKQQWEESEFPIVCETCLGDNPYVRMTKQSFGKECKICSRPFTVFRWLPGTNMRYKKTEICQICAKLKNVCQTCVLDLQYGLPVQVRDEALNIHSEAPNSDVNRQYYAQNIAGKGEDEKNMYDPNKLTASSREVLQRLARSEPYYKRNRPHICSFFVKGECTRGSNCPYRHELPGDPELAQQNIKDRYYGSNDPVAAKIMSRVRSATSSLTPPEDKTVTSLFVTGVEQSITEADLRQHFSTYGQLKSVVVVHKSKCAFVNFATRTAAELAADRIADAGLTLQGHPLRVTWGKARPQGPKSDKKKSEAASSISLGAMQPPAPPSISGSTAKYPSQDPTAKGSNV</sequence>
<dbReference type="Pfam" id="PF21369">
    <property type="entry name" value="STL11_N"/>
    <property type="match status" value="1"/>
</dbReference>
<organism evidence="19 20">
    <name type="scientific">Lichtheimia corymbifera JMRC:FSU:9682</name>
    <dbReference type="NCBI Taxonomy" id="1263082"/>
    <lineage>
        <taxon>Eukaryota</taxon>
        <taxon>Fungi</taxon>
        <taxon>Fungi incertae sedis</taxon>
        <taxon>Mucoromycota</taxon>
        <taxon>Mucoromycotina</taxon>
        <taxon>Mucoromycetes</taxon>
        <taxon>Mucorales</taxon>
        <taxon>Lichtheimiaceae</taxon>
        <taxon>Lichtheimia</taxon>
    </lineage>
</organism>
<gene>
    <name evidence="19" type="ORF">LCOR_06338.1</name>
</gene>
<keyword evidence="20" id="KW-1185">Reference proteome</keyword>
<dbReference type="Gene3D" id="4.10.1000.10">
    <property type="entry name" value="Zinc finger, CCCH-type"/>
    <property type="match status" value="1"/>
</dbReference>
<protein>
    <recommendedName>
        <fullName evidence="3">Pre-mRNA-splicing factor SLT11</fullName>
    </recommendedName>
    <alternativeName>
        <fullName evidence="13">Pre-mRNA-splicing factor slt11</fullName>
    </alternativeName>
</protein>
<dbReference type="SUPFAM" id="SSF54928">
    <property type="entry name" value="RNA-binding domain, RBD"/>
    <property type="match status" value="1"/>
</dbReference>
<comment type="subcellular location">
    <subcellularLocation>
        <location evidence="1">Nucleus</location>
    </subcellularLocation>
</comment>
<dbReference type="GO" id="GO:0071007">
    <property type="term" value="C:U2-type catalytic step 2 spliceosome"/>
    <property type="evidence" value="ECO:0007669"/>
    <property type="project" value="TreeGrafter"/>
</dbReference>
<dbReference type="FunFam" id="4.10.1000.10:FF:000006">
    <property type="entry name" value="Putative pre-mrna-splicing factor rbm22"/>
    <property type="match status" value="1"/>
</dbReference>
<keyword evidence="4" id="KW-0507">mRNA processing</keyword>
<evidence type="ECO:0000256" key="4">
    <source>
        <dbReference type="ARBA" id="ARBA00022664"/>
    </source>
</evidence>
<dbReference type="GO" id="GO:0000974">
    <property type="term" value="C:Prp19 complex"/>
    <property type="evidence" value="ECO:0007669"/>
    <property type="project" value="TreeGrafter"/>
</dbReference>
<dbReference type="AlphaFoldDB" id="A0A068S1S0"/>